<dbReference type="Gene3D" id="3.80.10.10">
    <property type="entry name" value="Ribonuclease Inhibitor"/>
    <property type="match status" value="3"/>
</dbReference>
<keyword evidence="7" id="KW-1185">Reference proteome</keyword>
<evidence type="ECO:0000256" key="3">
    <source>
        <dbReference type="ARBA" id="ARBA00022821"/>
    </source>
</evidence>
<evidence type="ECO:0000256" key="2">
    <source>
        <dbReference type="ARBA" id="ARBA00022741"/>
    </source>
</evidence>
<gene>
    <name evidence="6" type="ORF">DEO72_LG5g817</name>
</gene>
<dbReference type="InterPro" id="IPR032675">
    <property type="entry name" value="LRR_dom_sf"/>
</dbReference>
<dbReference type="Proteomes" id="UP000501690">
    <property type="component" value="Linkage Group LG5"/>
</dbReference>
<dbReference type="Pfam" id="PF25019">
    <property type="entry name" value="LRR_R13L1-DRL21"/>
    <property type="match status" value="1"/>
</dbReference>
<evidence type="ECO:0000259" key="5">
    <source>
        <dbReference type="Pfam" id="PF25019"/>
    </source>
</evidence>
<dbReference type="Pfam" id="PF18052">
    <property type="entry name" value="Rx_N"/>
    <property type="match status" value="1"/>
</dbReference>
<name>A0A4D6LWL0_VIGUN</name>
<feature type="domain" description="Disease resistance N-terminal" evidence="4">
    <location>
        <begin position="11"/>
        <end position="104"/>
    </location>
</feature>
<evidence type="ECO:0000313" key="6">
    <source>
        <dbReference type="EMBL" id="QCD92748.1"/>
    </source>
</evidence>
<evidence type="ECO:0000259" key="4">
    <source>
        <dbReference type="Pfam" id="PF18052"/>
    </source>
</evidence>
<protein>
    <submittedName>
        <fullName evidence="6">Uncharacterized protein</fullName>
    </submittedName>
</protein>
<dbReference type="SUPFAM" id="SSF52058">
    <property type="entry name" value="L domain-like"/>
    <property type="match status" value="2"/>
</dbReference>
<dbReference type="AlphaFoldDB" id="A0A4D6LWL0"/>
<keyword evidence="2" id="KW-0547">Nucleotide-binding</keyword>
<dbReference type="InterPro" id="IPR041118">
    <property type="entry name" value="Rx_N"/>
</dbReference>
<organism evidence="6 7">
    <name type="scientific">Vigna unguiculata</name>
    <name type="common">Cowpea</name>
    <dbReference type="NCBI Taxonomy" id="3917"/>
    <lineage>
        <taxon>Eukaryota</taxon>
        <taxon>Viridiplantae</taxon>
        <taxon>Streptophyta</taxon>
        <taxon>Embryophyta</taxon>
        <taxon>Tracheophyta</taxon>
        <taxon>Spermatophyta</taxon>
        <taxon>Magnoliopsida</taxon>
        <taxon>eudicotyledons</taxon>
        <taxon>Gunneridae</taxon>
        <taxon>Pentapetalae</taxon>
        <taxon>rosids</taxon>
        <taxon>fabids</taxon>
        <taxon>Fabales</taxon>
        <taxon>Fabaceae</taxon>
        <taxon>Papilionoideae</taxon>
        <taxon>50 kb inversion clade</taxon>
        <taxon>NPAAA clade</taxon>
        <taxon>indigoferoid/millettioid clade</taxon>
        <taxon>Phaseoleae</taxon>
        <taxon>Vigna</taxon>
    </lineage>
</organism>
<dbReference type="GO" id="GO:0006952">
    <property type="term" value="P:defense response"/>
    <property type="evidence" value="ECO:0007669"/>
    <property type="project" value="UniProtKB-KW"/>
</dbReference>
<feature type="domain" description="R13L1/DRL21-like LRR repeat region" evidence="5">
    <location>
        <begin position="210"/>
        <end position="271"/>
    </location>
</feature>
<dbReference type="PANTHER" id="PTHR47186:SF43">
    <property type="entry name" value="TYPE DISEASE RESISTANCE PROTEIN CNL-J3, PUTATIVE-RELATED"/>
    <property type="match status" value="1"/>
</dbReference>
<sequence length="664" mass="74468">MAAACVGGALLSAFLQVAFDRVTSPKLLHFFRGRKLDEALLRKLNIKLLSINSLADDAEQKQFMDTRVKAWLSAVKDAVFDAEDLLDEIDYELTKRQVEAESECQSLSNKVSSFFNSTFSSFNRKIDSGLKQVLENLEYLASQKGDLGLKEATYFGLQPGSELPSNLYKLSNLRCLEFIGTSVRKMPMHMGKLKNLQVLSSFYVGKSSGIQQLVGLNLHGGLLIGDMHNILNPSDALQVDLKNKKHLVKLELECNSNQIPDNPRKEKQVLELIGCKYVLQLPPLGLLPFLKELTIIELDGIVGVGAEFHGSSSSSFTCLETLYFYNMKEWEEWDCETPFPRLQHLSIVHCPKLKGLPNQLLHVKQIIICECERFTISGHNTESSTLERIGDTINNNSLEVLHIYSCLYINIPLRLRYNLLVTLDIDGGFDSPMTFPLDFFPKLCSLKLRCCNLQMISQDHTHNHLKDLDISKSPQFESFPMEGLSAPKLVKFSIKELKNLKLLPKRMDILLPSLTDIRILDCPQAELCSDGGLPSNLNTMDLSDCSKFMASMKMALGANNSLEVLSVQKLDVESFPDEGFLPFSLTSLEISNCLDLKNLDYSGLCHLSSLQELLLFNCPNLRCLPEEGLPESISELKIVGCPLLEQCGLKPKGLDWEKIVHLKT</sequence>
<reference evidence="6 7" key="1">
    <citation type="submission" date="2019-04" db="EMBL/GenBank/DDBJ databases">
        <title>An improved genome assembly and genetic linkage map for asparagus bean, Vigna unguiculata ssp. sesquipedialis.</title>
        <authorList>
            <person name="Xia Q."/>
            <person name="Zhang R."/>
            <person name="Dong Y."/>
        </authorList>
    </citation>
    <scope>NUCLEOTIDE SEQUENCE [LARGE SCALE GENOMIC DNA]</scope>
    <source>
        <tissue evidence="6">Leaf</tissue>
    </source>
</reference>
<proteinExistence type="predicted"/>
<dbReference type="GO" id="GO:0000166">
    <property type="term" value="F:nucleotide binding"/>
    <property type="evidence" value="ECO:0007669"/>
    <property type="project" value="UniProtKB-KW"/>
</dbReference>
<dbReference type="InterPro" id="IPR056789">
    <property type="entry name" value="LRR_R13L1-DRL21"/>
</dbReference>
<dbReference type="PANTHER" id="PTHR47186">
    <property type="entry name" value="LEUCINE-RICH REPEAT-CONTAINING PROTEIN 57"/>
    <property type="match status" value="1"/>
</dbReference>
<evidence type="ECO:0000313" key="7">
    <source>
        <dbReference type="Proteomes" id="UP000501690"/>
    </source>
</evidence>
<keyword evidence="3" id="KW-0611">Plant defense</keyword>
<accession>A0A4D6LWL0</accession>
<dbReference type="EMBL" id="CP039349">
    <property type="protein sequence ID" value="QCD92748.1"/>
    <property type="molecule type" value="Genomic_DNA"/>
</dbReference>
<evidence type="ECO:0000256" key="1">
    <source>
        <dbReference type="ARBA" id="ARBA00022737"/>
    </source>
</evidence>
<keyword evidence="1" id="KW-0677">Repeat</keyword>